<dbReference type="Gene3D" id="3.90.550.10">
    <property type="entry name" value="Spore Coat Polysaccharide Biosynthesis Protein SpsA, Chain A"/>
    <property type="match status" value="1"/>
</dbReference>
<protein>
    <submittedName>
        <fullName evidence="4">Glycosyltransferase, group 2 family protein</fullName>
        <ecNumber evidence="4">2.4.-.-</ecNumber>
    </submittedName>
</protein>
<dbReference type="EMBL" id="ABQC02000002">
    <property type="protein sequence ID" value="EDY97273.1"/>
    <property type="molecule type" value="Genomic_DNA"/>
</dbReference>
<dbReference type="InterPro" id="IPR001173">
    <property type="entry name" value="Glyco_trans_2-like"/>
</dbReference>
<dbReference type="CDD" id="cd00761">
    <property type="entry name" value="Glyco_tranf_GTA_type"/>
    <property type="match status" value="1"/>
</dbReference>
<gene>
    <name evidence="4" type="ORF">BACPLE_00060</name>
</gene>
<dbReference type="PANTHER" id="PTHR22916:SF51">
    <property type="entry name" value="GLYCOSYLTRANSFERASE EPSH-RELATED"/>
    <property type="match status" value="1"/>
</dbReference>
<evidence type="ECO:0000259" key="3">
    <source>
        <dbReference type="Pfam" id="PF00535"/>
    </source>
</evidence>
<evidence type="ECO:0000256" key="1">
    <source>
        <dbReference type="ARBA" id="ARBA00022676"/>
    </source>
</evidence>
<evidence type="ECO:0000256" key="2">
    <source>
        <dbReference type="ARBA" id="ARBA00022679"/>
    </source>
</evidence>
<keyword evidence="2 4" id="KW-0808">Transferase</keyword>
<dbReference type="SUPFAM" id="SSF53448">
    <property type="entry name" value="Nucleotide-diphospho-sugar transferases"/>
    <property type="match status" value="1"/>
</dbReference>
<dbReference type="OrthoDB" id="396512at2"/>
<evidence type="ECO:0000313" key="4">
    <source>
        <dbReference type="EMBL" id="EDY97273.1"/>
    </source>
</evidence>
<evidence type="ECO:0000313" key="5">
    <source>
        <dbReference type="Proteomes" id="UP000003452"/>
    </source>
</evidence>
<dbReference type="Proteomes" id="UP000003452">
    <property type="component" value="Unassembled WGS sequence"/>
</dbReference>
<dbReference type="GO" id="GO:0016758">
    <property type="term" value="F:hexosyltransferase activity"/>
    <property type="evidence" value="ECO:0007669"/>
    <property type="project" value="UniProtKB-ARBA"/>
</dbReference>
<dbReference type="InterPro" id="IPR029044">
    <property type="entry name" value="Nucleotide-diphossugar_trans"/>
</dbReference>
<sequence>MKYPLISIIVPVYNVEQFLPMCIDSLLAQSYPYLEILAVNDGSQDQSAEILKEYAQKDRRLKFFNKKNSGVSDTRNFALAQAKGDYVMFVDADDWLDNSTLEECINAIKDADVCFFPYIREFLNHSLLKQLFDKNYTFNAEECQELQRRMIGPIGKELAHPEMLDSLGTIWGKLYRKEVLNEIKFIDLKIIGTAEDTLYNCMVFRNVKKAVYLNTPFYHYRKFNIQAETKQYKPSLPQQWNQLFNYIGSTILNKEGEQALSNRIALSIIGLGLNECLSAHSFQEKKHRINEIILQPHYTEAYHILSLSYFPFHWKLFFYATKHRINNLLILLLLCIKKIIS</sequence>
<dbReference type="GeneID" id="43183876"/>
<dbReference type="EC" id="2.4.-.-" evidence="4"/>
<dbReference type="eggNOG" id="COG1216">
    <property type="taxonomic scope" value="Bacteria"/>
</dbReference>
<dbReference type="RefSeq" id="WP_007559283.1">
    <property type="nucleotide sequence ID" value="NZ_DS990122.1"/>
</dbReference>
<reference evidence="4 5" key="1">
    <citation type="submission" date="2008-08" db="EMBL/GenBank/DDBJ databases">
        <title>Draft genome sequence of Bacteroides plebeius (DSM 17135).</title>
        <authorList>
            <person name="Sudarsanam P."/>
            <person name="Ley R."/>
            <person name="Guruge J."/>
            <person name="Turnbaugh P.J."/>
            <person name="Mahowald M."/>
            <person name="Liep D."/>
            <person name="Gordon J."/>
        </authorList>
    </citation>
    <scope>NUCLEOTIDE SEQUENCE [LARGE SCALE GENOMIC DNA]</scope>
    <source>
        <strain evidence="5">DSM 17135 / JCM 12973 / M2</strain>
    </source>
</reference>
<accession>B5CU66</accession>
<keyword evidence="1 4" id="KW-0328">Glycosyltransferase</keyword>
<comment type="caution">
    <text evidence="4">The sequence shown here is derived from an EMBL/GenBank/DDBJ whole genome shotgun (WGS) entry which is preliminary data.</text>
</comment>
<dbReference type="HOGENOM" id="CLU_025996_25_0_10"/>
<reference evidence="4 5" key="2">
    <citation type="submission" date="2008-08" db="EMBL/GenBank/DDBJ databases">
        <authorList>
            <person name="Fulton L."/>
            <person name="Clifton S."/>
            <person name="Fulton B."/>
            <person name="Xu J."/>
            <person name="Minx P."/>
            <person name="Pepin K.H."/>
            <person name="Johnson M."/>
            <person name="Thiruvilangam P."/>
            <person name="Bhonagiri V."/>
            <person name="Nash W.E."/>
            <person name="Mardis E.R."/>
            <person name="Wilson R.K."/>
        </authorList>
    </citation>
    <scope>NUCLEOTIDE SEQUENCE [LARGE SCALE GENOMIC DNA]</scope>
    <source>
        <strain evidence="5">DSM 17135 / JCM 12973 / M2</strain>
    </source>
</reference>
<name>B5CU66_PHOPM</name>
<feature type="domain" description="Glycosyltransferase 2-like" evidence="3">
    <location>
        <begin position="7"/>
        <end position="116"/>
    </location>
</feature>
<proteinExistence type="predicted"/>
<dbReference type="Pfam" id="PF00535">
    <property type="entry name" value="Glycos_transf_2"/>
    <property type="match status" value="1"/>
</dbReference>
<dbReference type="PANTHER" id="PTHR22916">
    <property type="entry name" value="GLYCOSYLTRANSFERASE"/>
    <property type="match status" value="1"/>
</dbReference>
<organism evidence="4 5">
    <name type="scientific">Phocaeicola plebeius (strain DSM 17135 / JCM 12973 / CCUG 54634 / M2)</name>
    <name type="common">Bacteroides plebeius</name>
    <dbReference type="NCBI Taxonomy" id="484018"/>
    <lineage>
        <taxon>Bacteria</taxon>
        <taxon>Pseudomonadati</taxon>
        <taxon>Bacteroidota</taxon>
        <taxon>Bacteroidia</taxon>
        <taxon>Bacteroidales</taxon>
        <taxon>Bacteroidaceae</taxon>
        <taxon>Phocaeicola</taxon>
    </lineage>
</organism>
<dbReference type="AlphaFoldDB" id="B5CU66"/>